<sequence>MAVELAIGDKVDVLKSNDVPLVFSGTVEKIYTNSALLTIDTFDQEDYITVEDLKHRTVINFKHIRRDGQEVMAPKIEEDDKKNDKKKPGKKVEIKDNKVVTTTVDPKETKDAKDTKAKAAKDTKSDDTKK</sequence>
<feature type="region of interest" description="Disordered" evidence="1">
    <location>
        <begin position="72"/>
        <end position="130"/>
    </location>
</feature>
<evidence type="ECO:0000256" key="1">
    <source>
        <dbReference type="SAM" id="MobiDB-lite"/>
    </source>
</evidence>
<dbReference type="EMBL" id="CP117884">
    <property type="protein sequence ID" value="WDF82102.1"/>
    <property type="molecule type" value="Genomic_DNA"/>
</dbReference>
<name>A0ABY7WSY4_9LACO</name>
<evidence type="ECO:0000313" key="2">
    <source>
        <dbReference type="EMBL" id="WDF82102.1"/>
    </source>
</evidence>
<reference evidence="2 3" key="1">
    <citation type="submission" date="2023-02" db="EMBL/GenBank/DDBJ databases">
        <title>Genome sequence of Lacticaseibacillus sp. KACC 23028.</title>
        <authorList>
            <person name="Kim S."/>
            <person name="Heo J."/>
            <person name="Kwon S.-W."/>
        </authorList>
    </citation>
    <scope>NUCLEOTIDE SEQUENCE [LARGE SCALE GENOMIC DNA]</scope>
    <source>
        <strain evidence="2 3">KACC 23028</strain>
    </source>
</reference>
<evidence type="ECO:0008006" key="4">
    <source>
        <dbReference type="Google" id="ProtNLM"/>
    </source>
</evidence>
<accession>A0ABY7WSY4</accession>
<feature type="compositionally biased region" description="Basic and acidic residues" evidence="1">
    <location>
        <begin position="105"/>
        <end position="130"/>
    </location>
</feature>
<organism evidence="2 3">
    <name type="scientific">Lacticaseibacillus pabuli</name>
    <dbReference type="NCBI Taxonomy" id="3025672"/>
    <lineage>
        <taxon>Bacteria</taxon>
        <taxon>Bacillati</taxon>
        <taxon>Bacillota</taxon>
        <taxon>Bacilli</taxon>
        <taxon>Lactobacillales</taxon>
        <taxon>Lactobacillaceae</taxon>
        <taxon>Lacticaseibacillus</taxon>
    </lineage>
</organism>
<proteinExistence type="predicted"/>
<dbReference type="RefSeq" id="WP_274259346.1">
    <property type="nucleotide sequence ID" value="NZ_CP117884.1"/>
</dbReference>
<evidence type="ECO:0000313" key="3">
    <source>
        <dbReference type="Proteomes" id="UP001220377"/>
    </source>
</evidence>
<keyword evidence="3" id="KW-1185">Reference proteome</keyword>
<dbReference type="Proteomes" id="UP001220377">
    <property type="component" value="Chromosome"/>
</dbReference>
<gene>
    <name evidence="2" type="ORF">PQ472_09400</name>
</gene>
<protein>
    <recommendedName>
        <fullName evidence="4">DUF2187 domain-containing protein</fullName>
    </recommendedName>
</protein>